<evidence type="ECO:0000313" key="2">
    <source>
        <dbReference type="Proteomes" id="UP001195483"/>
    </source>
</evidence>
<dbReference type="EMBL" id="JAEAOA010001917">
    <property type="protein sequence ID" value="KAK3595967.1"/>
    <property type="molecule type" value="Genomic_DNA"/>
</dbReference>
<reference evidence="1" key="1">
    <citation type="journal article" date="2021" name="Genome Biol. Evol.">
        <title>A High-Quality Reference Genome for a Parasitic Bivalve with Doubly Uniparental Inheritance (Bivalvia: Unionida).</title>
        <authorList>
            <person name="Smith C.H."/>
        </authorList>
    </citation>
    <scope>NUCLEOTIDE SEQUENCE</scope>
    <source>
        <strain evidence="1">CHS0354</strain>
    </source>
</reference>
<reference evidence="1" key="3">
    <citation type="submission" date="2023-05" db="EMBL/GenBank/DDBJ databases">
        <authorList>
            <person name="Smith C.H."/>
        </authorList>
    </citation>
    <scope>NUCLEOTIDE SEQUENCE</scope>
    <source>
        <strain evidence="1">CHS0354</strain>
        <tissue evidence="1">Mantle</tissue>
    </source>
</reference>
<evidence type="ECO:0000313" key="1">
    <source>
        <dbReference type="EMBL" id="KAK3595967.1"/>
    </source>
</evidence>
<dbReference type="Proteomes" id="UP001195483">
    <property type="component" value="Unassembled WGS sequence"/>
</dbReference>
<comment type="caution">
    <text evidence="1">The sequence shown here is derived from an EMBL/GenBank/DDBJ whole genome shotgun (WGS) entry which is preliminary data.</text>
</comment>
<reference evidence="1" key="2">
    <citation type="journal article" date="2021" name="Genome Biol. Evol.">
        <title>Developing a high-quality reference genome for a parasitic bivalve with doubly uniparental inheritance (Bivalvia: Unionida).</title>
        <authorList>
            <person name="Smith C.H."/>
        </authorList>
    </citation>
    <scope>NUCLEOTIDE SEQUENCE</scope>
    <source>
        <strain evidence="1">CHS0354</strain>
        <tissue evidence="1">Mantle</tissue>
    </source>
</reference>
<dbReference type="AlphaFoldDB" id="A0AAE0W0H4"/>
<accession>A0AAE0W0H4</accession>
<name>A0AAE0W0H4_9BIVA</name>
<organism evidence="1 2">
    <name type="scientific">Potamilus streckersoni</name>
    <dbReference type="NCBI Taxonomy" id="2493646"/>
    <lineage>
        <taxon>Eukaryota</taxon>
        <taxon>Metazoa</taxon>
        <taxon>Spiralia</taxon>
        <taxon>Lophotrochozoa</taxon>
        <taxon>Mollusca</taxon>
        <taxon>Bivalvia</taxon>
        <taxon>Autobranchia</taxon>
        <taxon>Heteroconchia</taxon>
        <taxon>Palaeoheterodonta</taxon>
        <taxon>Unionida</taxon>
        <taxon>Unionoidea</taxon>
        <taxon>Unionidae</taxon>
        <taxon>Ambleminae</taxon>
        <taxon>Lampsilini</taxon>
        <taxon>Potamilus</taxon>
    </lineage>
</organism>
<sequence length="106" mass="11285">MNEIAMDTLDSVASNGYLHPRDSYSHPTEGYLQVKGNSISASPSPTHPSAEGYLHAKVAPDTTIVAATPATAGKPTRLDLDSLENALCQKYELLKIYLSIQGSAIP</sequence>
<gene>
    <name evidence="1" type="ORF">CHS0354_032482</name>
</gene>
<protein>
    <submittedName>
        <fullName evidence="1">Uncharacterized protein</fullName>
    </submittedName>
</protein>
<proteinExistence type="predicted"/>
<keyword evidence="2" id="KW-1185">Reference proteome</keyword>